<comment type="activity regulation">
    <text evidence="10">Na(+) is not transported, but it plays an essential structural role and its presence is essential for fluoride channel function.</text>
</comment>
<sequence>MVIILVAMGAGIGAVLRYLITLAGKRYWPELPLATLIINVLGALIAGFLGGMQLGGLGAALLLTGLCGGFTTFSTFTVDTFVLVRNKRWSVALEYYFGSILLGCLAVYIGLYLGQLVGN</sequence>
<comment type="catalytic activity">
    <reaction evidence="8">
        <text>fluoride(in) = fluoride(out)</text>
        <dbReference type="Rhea" id="RHEA:76159"/>
        <dbReference type="ChEBI" id="CHEBI:17051"/>
    </reaction>
    <physiologicalReaction direction="left-to-right" evidence="8">
        <dbReference type="Rhea" id="RHEA:76160"/>
    </physiologicalReaction>
</comment>
<accession>X0PBD2</accession>
<keyword evidence="6 10" id="KW-0407">Ion channel</keyword>
<comment type="caution">
    <text evidence="11">The sequence shown here is derived from an EMBL/GenBank/DDBJ whole genome shotgun (WGS) entry which is preliminary data.</text>
</comment>
<comment type="similarity">
    <text evidence="7 10">Belongs to the fluoride channel Fluc/FEX (TC 1.A.43) family.</text>
</comment>
<gene>
    <name evidence="10" type="primary">fluC</name>
    <name evidence="10" type="synonym">crcB</name>
    <name evidence="12" type="ORF">FD41_GL002749</name>
    <name evidence="11" type="ORF">JCM14108_2372</name>
</gene>
<dbReference type="PATRIC" id="fig|1423743.5.peg.2827"/>
<dbReference type="OrthoDB" id="9815830at2"/>
<dbReference type="HAMAP" id="MF_00454">
    <property type="entry name" value="FluC"/>
    <property type="match status" value="1"/>
</dbReference>
<dbReference type="GO" id="GO:0046872">
    <property type="term" value="F:metal ion binding"/>
    <property type="evidence" value="ECO:0007669"/>
    <property type="project" value="UniProtKB-KW"/>
</dbReference>
<keyword evidence="10" id="KW-0813">Transport</keyword>
<evidence type="ECO:0000256" key="7">
    <source>
        <dbReference type="ARBA" id="ARBA00035120"/>
    </source>
</evidence>
<keyword evidence="14" id="KW-1185">Reference proteome</keyword>
<evidence type="ECO:0000256" key="6">
    <source>
        <dbReference type="ARBA" id="ARBA00023303"/>
    </source>
</evidence>
<keyword evidence="3 10" id="KW-0812">Transmembrane</keyword>
<dbReference type="GO" id="GO:0140114">
    <property type="term" value="P:cellular detoxification of fluoride"/>
    <property type="evidence" value="ECO:0007669"/>
    <property type="project" value="UniProtKB-UniRule"/>
</dbReference>
<evidence type="ECO:0000256" key="9">
    <source>
        <dbReference type="ARBA" id="ARBA00049940"/>
    </source>
</evidence>
<dbReference type="RefSeq" id="WP_035180566.1">
    <property type="nucleotide sequence ID" value="NZ_AZFY01000054.1"/>
</dbReference>
<evidence type="ECO:0000256" key="8">
    <source>
        <dbReference type="ARBA" id="ARBA00035585"/>
    </source>
</evidence>
<name>X0PBD2_9LACO</name>
<dbReference type="InterPro" id="IPR003691">
    <property type="entry name" value="FluC"/>
</dbReference>
<dbReference type="Proteomes" id="UP000051966">
    <property type="component" value="Unassembled WGS sequence"/>
</dbReference>
<dbReference type="Proteomes" id="UP000019488">
    <property type="component" value="Unassembled WGS sequence"/>
</dbReference>
<proteinExistence type="inferred from homology"/>
<dbReference type="Pfam" id="PF02537">
    <property type="entry name" value="CRCB"/>
    <property type="match status" value="1"/>
</dbReference>
<dbReference type="PANTHER" id="PTHR28259:SF1">
    <property type="entry name" value="FLUORIDE EXPORT PROTEIN 1-RELATED"/>
    <property type="match status" value="1"/>
</dbReference>
<evidence type="ECO:0000256" key="5">
    <source>
        <dbReference type="ARBA" id="ARBA00023136"/>
    </source>
</evidence>
<dbReference type="GO" id="GO:0005886">
    <property type="term" value="C:plasma membrane"/>
    <property type="evidence" value="ECO:0007669"/>
    <property type="project" value="UniProtKB-SubCell"/>
</dbReference>
<evidence type="ECO:0000313" key="14">
    <source>
        <dbReference type="Proteomes" id="UP000051966"/>
    </source>
</evidence>
<keyword evidence="4 10" id="KW-1133">Transmembrane helix</keyword>
<dbReference type="EMBL" id="AZFY01000054">
    <property type="protein sequence ID" value="KRM09163.1"/>
    <property type="molecule type" value="Genomic_DNA"/>
</dbReference>
<keyword evidence="10" id="KW-0406">Ion transport</keyword>
<evidence type="ECO:0000256" key="10">
    <source>
        <dbReference type="HAMAP-Rule" id="MF_00454"/>
    </source>
</evidence>
<evidence type="ECO:0000256" key="1">
    <source>
        <dbReference type="ARBA" id="ARBA00004651"/>
    </source>
</evidence>
<evidence type="ECO:0000256" key="3">
    <source>
        <dbReference type="ARBA" id="ARBA00022692"/>
    </source>
</evidence>
<keyword evidence="10" id="KW-0479">Metal-binding</keyword>
<feature type="binding site" evidence="10">
    <location>
        <position position="68"/>
    </location>
    <ligand>
        <name>Na(+)</name>
        <dbReference type="ChEBI" id="CHEBI:29101"/>
        <note>structural</note>
    </ligand>
</feature>
<keyword evidence="10" id="KW-0915">Sodium</keyword>
<reference evidence="11" key="1">
    <citation type="journal article" date="2014" name="Genome Announc.">
        <title>Draft Genome Sequences of Two Lactobacillus Strains, L. farraginis JCM 14108T and L. composti JCM 14202T, Isolated from Compost of Distilled Shochu Residue.</title>
        <authorList>
            <person name="Yuki M."/>
            <person name="Oshima K."/>
            <person name="Suda W."/>
            <person name="Kitahara M."/>
            <person name="Kitamura K."/>
            <person name="Iida T."/>
            <person name="Hattori M."/>
            <person name="Ohkuma M."/>
        </authorList>
    </citation>
    <scope>NUCLEOTIDE SEQUENCE [LARGE SCALE GENOMIC DNA]</scope>
    <source>
        <strain evidence="11">JCM 14108</strain>
    </source>
</reference>
<evidence type="ECO:0000313" key="12">
    <source>
        <dbReference type="EMBL" id="KRM09163.1"/>
    </source>
</evidence>
<evidence type="ECO:0000256" key="4">
    <source>
        <dbReference type="ARBA" id="ARBA00022989"/>
    </source>
</evidence>
<dbReference type="STRING" id="1423743.FD41_GL002749"/>
<keyword evidence="5 10" id="KW-0472">Membrane</keyword>
<organism evidence="11 13">
    <name type="scientific">Lentilactobacillus farraginis DSM 18382 = JCM 14108</name>
    <dbReference type="NCBI Taxonomy" id="1423743"/>
    <lineage>
        <taxon>Bacteria</taxon>
        <taxon>Bacillati</taxon>
        <taxon>Bacillota</taxon>
        <taxon>Bacilli</taxon>
        <taxon>Lactobacillales</taxon>
        <taxon>Lactobacillaceae</taxon>
        <taxon>Lentilactobacillus</taxon>
    </lineage>
</organism>
<feature type="transmembrane region" description="Helical" evidence="10">
    <location>
        <begin position="95"/>
        <end position="114"/>
    </location>
</feature>
<dbReference type="AlphaFoldDB" id="X0PBD2"/>
<feature type="transmembrane region" description="Helical" evidence="10">
    <location>
        <begin position="33"/>
        <end position="52"/>
    </location>
</feature>
<evidence type="ECO:0000256" key="2">
    <source>
        <dbReference type="ARBA" id="ARBA00022475"/>
    </source>
</evidence>
<comment type="subcellular location">
    <subcellularLocation>
        <location evidence="1 10">Cell membrane</location>
        <topology evidence="1 10">Multi-pass membrane protein</topology>
    </subcellularLocation>
</comment>
<evidence type="ECO:0000313" key="13">
    <source>
        <dbReference type="Proteomes" id="UP000019488"/>
    </source>
</evidence>
<evidence type="ECO:0000313" key="11">
    <source>
        <dbReference type="EMBL" id="GAF37344.1"/>
    </source>
</evidence>
<reference evidence="12 14" key="2">
    <citation type="journal article" date="2015" name="Genome Announc.">
        <title>Expanding the biotechnology potential of lactobacilli through comparative genomics of 213 strains and associated genera.</title>
        <authorList>
            <person name="Sun Z."/>
            <person name="Harris H.M."/>
            <person name="McCann A."/>
            <person name="Guo C."/>
            <person name="Argimon S."/>
            <person name="Zhang W."/>
            <person name="Yang X."/>
            <person name="Jeffery I.B."/>
            <person name="Cooney J.C."/>
            <person name="Kagawa T.F."/>
            <person name="Liu W."/>
            <person name="Song Y."/>
            <person name="Salvetti E."/>
            <person name="Wrobel A."/>
            <person name="Rasinkangas P."/>
            <person name="Parkhill J."/>
            <person name="Rea M.C."/>
            <person name="O'Sullivan O."/>
            <person name="Ritari J."/>
            <person name="Douillard F.P."/>
            <person name="Paul Ross R."/>
            <person name="Yang R."/>
            <person name="Briner A.E."/>
            <person name="Felis G.E."/>
            <person name="de Vos W.M."/>
            <person name="Barrangou R."/>
            <person name="Klaenhammer T.R."/>
            <person name="Caufield P.W."/>
            <person name="Cui Y."/>
            <person name="Zhang H."/>
            <person name="O'Toole P.W."/>
        </authorList>
    </citation>
    <scope>NUCLEOTIDE SEQUENCE [LARGE SCALE GENOMIC DNA]</scope>
    <source>
        <strain evidence="12 14">DSM 18382</strain>
    </source>
</reference>
<dbReference type="PANTHER" id="PTHR28259">
    <property type="entry name" value="FLUORIDE EXPORT PROTEIN 1-RELATED"/>
    <property type="match status" value="1"/>
</dbReference>
<dbReference type="GO" id="GO:0062054">
    <property type="term" value="F:fluoride channel activity"/>
    <property type="evidence" value="ECO:0007669"/>
    <property type="project" value="UniProtKB-UniRule"/>
</dbReference>
<dbReference type="EMBL" id="BAKI01000030">
    <property type="protein sequence ID" value="GAF37344.1"/>
    <property type="molecule type" value="Genomic_DNA"/>
</dbReference>
<feature type="transmembrane region" description="Helical" evidence="10">
    <location>
        <begin position="59"/>
        <end position="83"/>
    </location>
</feature>
<comment type="function">
    <text evidence="9 10">Fluoride-specific ion channel. Important for reducing fluoride concentration in the cell, thus reducing its toxicity.</text>
</comment>
<dbReference type="eggNOG" id="COG0239">
    <property type="taxonomic scope" value="Bacteria"/>
</dbReference>
<protein>
    <recommendedName>
        <fullName evidence="10">Fluoride-specific ion channel FluC</fullName>
    </recommendedName>
</protein>
<keyword evidence="2 10" id="KW-1003">Cell membrane</keyword>
<feature type="binding site" evidence="10">
    <location>
        <position position="71"/>
    </location>
    <ligand>
        <name>Na(+)</name>
        <dbReference type="ChEBI" id="CHEBI:29101"/>
        <note>structural</note>
    </ligand>
</feature>